<comment type="function">
    <text evidence="1">Multidrug efflux pump.</text>
</comment>
<evidence type="ECO:0000313" key="11">
    <source>
        <dbReference type="EMBL" id="MFC0478172.1"/>
    </source>
</evidence>
<dbReference type="InterPro" id="IPR044644">
    <property type="entry name" value="DinF-like"/>
</dbReference>
<dbReference type="PANTHER" id="PTHR43298:SF2">
    <property type="entry name" value="FMN_FAD EXPORTER YEEO-RELATED"/>
    <property type="match status" value="1"/>
</dbReference>
<organism evidence="11 12">
    <name type="scientific">Robertmurraya beringensis</name>
    <dbReference type="NCBI Taxonomy" id="641660"/>
    <lineage>
        <taxon>Bacteria</taxon>
        <taxon>Bacillati</taxon>
        <taxon>Bacillota</taxon>
        <taxon>Bacilli</taxon>
        <taxon>Bacillales</taxon>
        <taxon>Bacillaceae</taxon>
        <taxon>Robertmurraya</taxon>
    </lineage>
</organism>
<feature type="transmembrane region" description="Helical" evidence="10">
    <location>
        <begin position="364"/>
        <end position="385"/>
    </location>
</feature>
<feature type="transmembrane region" description="Helical" evidence="10">
    <location>
        <begin position="173"/>
        <end position="194"/>
    </location>
</feature>
<dbReference type="RefSeq" id="WP_160546072.1">
    <property type="nucleotide sequence ID" value="NZ_JBHLUU010000127.1"/>
</dbReference>
<evidence type="ECO:0000256" key="2">
    <source>
        <dbReference type="ARBA" id="ARBA00004141"/>
    </source>
</evidence>
<dbReference type="EMBL" id="JBHLUU010000127">
    <property type="protein sequence ID" value="MFC0478172.1"/>
    <property type="molecule type" value="Genomic_DNA"/>
</dbReference>
<keyword evidence="12" id="KW-1185">Reference proteome</keyword>
<keyword evidence="5" id="KW-0813">Transport</keyword>
<dbReference type="Proteomes" id="UP001589738">
    <property type="component" value="Unassembled WGS sequence"/>
</dbReference>
<keyword evidence="8 10" id="KW-0472">Membrane</keyword>
<evidence type="ECO:0000256" key="10">
    <source>
        <dbReference type="SAM" id="Phobius"/>
    </source>
</evidence>
<name>A0ABV6KYU1_9BACI</name>
<dbReference type="Pfam" id="PF01554">
    <property type="entry name" value="MatE"/>
    <property type="match status" value="2"/>
</dbReference>
<feature type="transmembrane region" description="Helical" evidence="10">
    <location>
        <begin position="253"/>
        <end position="271"/>
    </location>
</feature>
<sequence length="449" mass="49091">MNLASVKQKVHRYSHTCTHREYLVLAFPLILSGVSTPLLGVVDTAVVGRIQDPTALGGVAIAAVIFNTLYWLLGFLRVTTSGFTSQADGAKNEEGIMLALYRPMIIAILMGLLFILFQKPIIHLSLLLMGGNTATNALAETYFLIRIWGAPFILLSYVTIGWLVGLGKVKMSLFLQIGMNVLNIVLDIVFVLGLHMGVAGVAYATLIAEVSSVIVGMFLIFQTNKSRFFIPSLSALIKKDTLTQMFLVNRDHFLRTLCLVTMTGILTSKGASMGELTLAANAILLQIQYVMAYLFGGFANASSILVGRAFGGKNTSLYFRALSLSATWGIATAILLSFLTILFGDFIVSLFTTIHEVRETTHVFLFWMLLFPLVGFWGLQLEGIFSGATDAKSVRNSIFIALLVFLAAIIGLVPVFGNHGVWMAFILFSLSRSVFLSLYLKKLTNRLVG</sequence>
<reference evidence="11 12" key="1">
    <citation type="submission" date="2024-09" db="EMBL/GenBank/DDBJ databases">
        <authorList>
            <person name="Sun Q."/>
            <person name="Mori K."/>
        </authorList>
    </citation>
    <scope>NUCLEOTIDE SEQUENCE [LARGE SCALE GENOMIC DNA]</scope>
    <source>
        <strain evidence="11 12">CGMCC 1.9126</strain>
    </source>
</reference>
<feature type="transmembrane region" description="Helical" evidence="10">
    <location>
        <begin position="397"/>
        <end position="416"/>
    </location>
</feature>
<dbReference type="PANTHER" id="PTHR43298">
    <property type="entry name" value="MULTIDRUG RESISTANCE PROTEIN NORM-RELATED"/>
    <property type="match status" value="1"/>
</dbReference>
<protein>
    <recommendedName>
        <fullName evidence="4">Probable multidrug resistance protein NorM</fullName>
    </recommendedName>
    <alternativeName>
        <fullName evidence="9">Multidrug-efflux transporter</fullName>
    </alternativeName>
</protein>
<feature type="transmembrane region" description="Helical" evidence="10">
    <location>
        <begin position="200"/>
        <end position="221"/>
    </location>
</feature>
<evidence type="ECO:0000313" key="12">
    <source>
        <dbReference type="Proteomes" id="UP001589738"/>
    </source>
</evidence>
<dbReference type="CDD" id="cd13136">
    <property type="entry name" value="MATE_DinF_like"/>
    <property type="match status" value="1"/>
</dbReference>
<evidence type="ECO:0000256" key="6">
    <source>
        <dbReference type="ARBA" id="ARBA00022692"/>
    </source>
</evidence>
<feature type="transmembrane region" description="Helical" evidence="10">
    <location>
        <begin position="142"/>
        <end position="166"/>
    </location>
</feature>
<feature type="transmembrane region" description="Helical" evidence="10">
    <location>
        <begin position="318"/>
        <end position="344"/>
    </location>
</feature>
<proteinExistence type="inferred from homology"/>
<comment type="similarity">
    <text evidence="3">Belongs to the multi antimicrobial extrusion (MATE) (TC 2.A.66.1) family.</text>
</comment>
<evidence type="ECO:0000256" key="7">
    <source>
        <dbReference type="ARBA" id="ARBA00022989"/>
    </source>
</evidence>
<evidence type="ECO:0000256" key="8">
    <source>
        <dbReference type="ARBA" id="ARBA00023136"/>
    </source>
</evidence>
<feature type="transmembrane region" description="Helical" evidence="10">
    <location>
        <begin position="283"/>
        <end position="306"/>
    </location>
</feature>
<evidence type="ECO:0000256" key="9">
    <source>
        <dbReference type="ARBA" id="ARBA00031636"/>
    </source>
</evidence>
<accession>A0ABV6KYU1</accession>
<evidence type="ECO:0000256" key="3">
    <source>
        <dbReference type="ARBA" id="ARBA00010199"/>
    </source>
</evidence>
<feature type="transmembrane region" description="Helical" evidence="10">
    <location>
        <begin position="99"/>
        <end position="122"/>
    </location>
</feature>
<dbReference type="NCBIfam" id="TIGR00797">
    <property type="entry name" value="matE"/>
    <property type="match status" value="1"/>
</dbReference>
<dbReference type="InterPro" id="IPR002528">
    <property type="entry name" value="MATE_fam"/>
</dbReference>
<evidence type="ECO:0000256" key="4">
    <source>
        <dbReference type="ARBA" id="ARBA00020268"/>
    </source>
</evidence>
<evidence type="ECO:0000256" key="5">
    <source>
        <dbReference type="ARBA" id="ARBA00022448"/>
    </source>
</evidence>
<comment type="caution">
    <text evidence="11">The sequence shown here is derived from an EMBL/GenBank/DDBJ whole genome shotgun (WGS) entry which is preliminary data.</text>
</comment>
<keyword evidence="7 10" id="KW-1133">Transmembrane helix</keyword>
<feature type="transmembrane region" description="Helical" evidence="10">
    <location>
        <begin position="422"/>
        <end position="440"/>
    </location>
</feature>
<feature type="transmembrane region" description="Helical" evidence="10">
    <location>
        <begin position="54"/>
        <end position="78"/>
    </location>
</feature>
<gene>
    <name evidence="11" type="ORF">ACFFHF_23565</name>
</gene>
<feature type="transmembrane region" description="Helical" evidence="10">
    <location>
        <begin position="21"/>
        <end position="42"/>
    </location>
</feature>
<comment type="subcellular location">
    <subcellularLocation>
        <location evidence="2">Membrane</location>
        <topology evidence="2">Multi-pass membrane protein</topology>
    </subcellularLocation>
</comment>
<keyword evidence="6 10" id="KW-0812">Transmembrane</keyword>
<evidence type="ECO:0000256" key="1">
    <source>
        <dbReference type="ARBA" id="ARBA00003408"/>
    </source>
</evidence>
<dbReference type="InterPro" id="IPR050222">
    <property type="entry name" value="MATE_MdtK"/>
</dbReference>